<dbReference type="AlphaFoldDB" id="A0A7S0F7A7"/>
<protein>
    <submittedName>
        <fullName evidence="1">Uncharacterized protein</fullName>
    </submittedName>
</protein>
<name>A0A7S0F7A7_9STRA</name>
<dbReference type="EMBL" id="HBEF01025007">
    <property type="protein sequence ID" value="CAD8343361.1"/>
    <property type="molecule type" value="Transcribed_RNA"/>
</dbReference>
<gene>
    <name evidence="1" type="ORF">CAUS1442_LOCUS15496</name>
</gene>
<evidence type="ECO:0000313" key="1">
    <source>
        <dbReference type="EMBL" id="CAD8343361.1"/>
    </source>
</evidence>
<sequence>MRTGVVTRSVMWQELLYSPCRNRMVRTWLHGAQFLLHCYYIAIDRHIIHSTRFASHNVATLCSPAKGTGYRSLDANVWMQTEDACVVAFVRVRGGACGCLGEQRMRMCD</sequence>
<proteinExistence type="predicted"/>
<accession>A0A7S0F7A7</accession>
<organism evidence="1">
    <name type="scientific">Craspedostauros australis</name>
    <dbReference type="NCBI Taxonomy" id="1486917"/>
    <lineage>
        <taxon>Eukaryota</taxon>
        <taxon>Sar</taxon>
        <taxon>Stramenopiles</taxon>
        <taxon>Ochrophyta</taxon>
        <taxon>Bacillariophyta</taxon>
        <taxon>Bacillariophyceae</taxon>
        <taxon>Bacillariophycidae</taxon>
        <taxon>Naviculales</taxon>
        <taxon>Naviculaceae</taxon>
        <taxon>Craspedostauros</taxon>
    </lineage>
</organism>
<reference evidence="1" key="1">
    <citation type="submission" date="2021-01" db="EMBL/GenBank/DDBJ databases">
        <authorList>
            <person name="Corre E."/>
            <person name="Pelletier E."/>
            <person name="Niang G."/>
            <person name="Scheremetjew M."/>
            <person name="Finn R."/>
            <person name="Kale V."/>
            <person name="Holt S."/>
            <person name="Cochrane G."/>
            <person name="Meng A."/>
            <person name="Brown T."/>
            <person name="Cohen L."/>
        </authorList>
    </citation>
    <scope>NUCLEOTIDE SEQUENCE</scope>
    <source>
        <strain evidence="1">CCMP3328</strain>
    </source>
</reference>